<dbReference type="EMBL" id="GBRH01225395">
    <property type="protein sequence ID" value="JAD72500.1"/>
    <property type="molecule type" value="Transcribed_RNA"/>
</dbReference>
<protein>
    <submittedName>
        <fullName evidence="1">Uncharacterized protein</fullName>
    </submittedName>
</protein>
<organism evidence="1">
    <name type="scientific">Arundo donax</name>
    <name type="common">Giant reed</name>
    <name type="synonym">Donax arundinaceus</name>
    <dbReference type="NCBI Taxonomy" id="35708"/>
    <lineage>
        <taxon>Eukaryota</taxon>
        <taxon>Viridiplantae</taxon>
        <taxon>Streptophyta</taxon>
        <taxon>Embryophyta</taxon>
        <taxon>Tracheophyta</taxon>
        <taxon>Spermatophyta</taxon>
        <taxon>Magnoliopsida</taxon>
        <taxon>Liliopsida</taxon>
        <taxon>Poales</taxon>
        <taxon>Poaceae</taxon>
        <taxon>PACMAD clade</taxon>
        <taxon>Arundinoideae</taxon>
        <taxon>Arundineae</taxon>
        <taxon>Arundo</taxon>
    </lineage>
</organism>
<dbReference type="AlphaFoldDB" id="A0A0A9CGH5"/>
<name>A0A0A9CGH5_ARUDO</name>
<proteinExistence type="predicted"/>
<accession>A0A0A9CGH5</accession>
<evidence type="ECO:0000313" key="1">
    <source>
        <dbReference type="EMBL" id="JAD72500.1"/>
    </source>
</evidence>
<sequence length="52" mass="5290">MKDHGAGGAGLEVFIAACFQSWLPSPSRLHIHPPPTSSALGLLPALLTAAPS</sequence>
<reference evidence="1" key="1">
    <citation type="submission" date="2014-09" db="EMBL/GenBank/DDBJ databases">
        <authorList>
            <person name="Magalhaes I.L.F."/>
            <person name="Oliveira U."/>
            <person name="Santos F.R."/>
            <person name="Vidigal T.H.D.A."/>
            <person name="Brescovit A.D."/>
            <person name="Santos A.J."/>
        </authorList>
    </citation>
    <scope>NUCLEOTIDE SEQUENCE</scope>
    <source>
        <tissue evidence="1">Shoot tissue taken approximately 20 cm above the soil surface</tissue>
    </source>
</reference>
<reference evidence="1" key="2">
    <citation type="journal article" date="2015" name="Data Brief">
        <title>Shoot transcriptome of the giant reed, Arundo donax.</title>
        <authorList>
            <person name="Barrero R.A."/>
            <person name="Guerrero F.D."/>
            <person name="Moolhuijzen P."/>
            <person name="Goolsby J.A."/>
            <person name="Tidwell J."/>
            <person name="Bellgard S.E."/>
            <person name="Bellgard M.I."/>
        </authorList>
    </citation>
    <scope>NUCLEOTIDE SEQUENCE</scope>
    <source>
        <tissue evidence="1">Shoot tissue taken approximately 20 cm above the soil surface</tissue>
    </source>
</reference>